<name>A0A1G7BH98_9PROT</name>
<dbReference type="EMBL" id="FNAP01000005">
    <property type="protein sequence ID" value="SDE26267.1"/>
    <property type="molecule type" value="Genomic_DNA"/>
</dbReference>
<feature type="transmembrane region" description="Helical" evidence="1">
    <location>
        <begin position="187"/>
        <end position="204"/>
    </location>
</feature>
<organism evidence="2 3">
    <name type="scientific">Rhodospira trueperi</name>
    <dbReference type="NCBI Taxonomy" id="69960"/>
    <lineage>
        <taxon>Bacteria</taxon>
        <taxon>Pseudomonadati</taxon>
        <taxon>Pseudomonadota</taxon>
        <taxon>Alphaproteobacteria</taxon>
        <taxon>Rhodospirillales</taxon>
        <taxon>Rhodospirillaceae</taxon>
        <taxon>Rhodospira</taxon>
    </lineage>
</organism>
<evidence type="ECO:0000256" key="1">
    <source>
        <dbReference type="SAM" id="Phobius"/>
    </source>
</evidence>
<feature type="transmembrane region" description="Helical" evidence="1">
    <location>
        <begin position="41"/>
        <end position="60"/>
    </location>
</feature>
<dbReference type="AlphaFoldDB" id="A0A1G7BH98"/>
<evidence type="ECO:0000313" key="3">
    <source>
        <dbReference type="Proteomes" id="UP000199412"/>
    </source>
</evidence>
<sequence length="238" mass="23966">MDGLTHALLAAAMAGAAIVLGGVLARVEALLPGWLDMEVRHTVNAVVGGVLFAAVALVLAPHGAEVLNAPVAAACLGGGGILFLWVDKVLKDSGAKMAQVLAMLLDFVPEALALGAMLATGAPAALLLAMLIGLQNLPEGFNAYRDLTAGRHALRTATALAVLGGCALLGPLAAAAGYGLLVDRPESLGVIMLVASGGILYLTFQDIAPEVRLENAWAPPLGAVAGFTIGLVGHMLTT</sequence>
<feature type="transmembrane region" description="Helical" evidence="1">
    <location>
        <begin position="153"/>
        <end position="181"/>
    </location>
</feature>
<dbReference type="STRING" id="69960.SAMN05421720_10530"/>
<keyword evidence="3" id="KW-1185">Reference proteome</keyword>
<evidence type="ECO:0000313" key="2">
    <source>
        <dbReference type="EMBL" id="SDE26267.1"/>
    </source>
</evidence>
<dbReference type="OrthoDB" id="5766358at2"/>
<feature type="transmembrane region" description="Helical" evidence="1">
    <location>
        <begin position="216"/>
        <end position="236"/>
    </location>
</feature>
<feature type="transmembrane region" description="Helical" evidence="1">
    <location>
        <begin position="67"/>
        <end position="86"/>
    </location>
</feature>
<keyword evidence="1" id="KW-0472">Membrane</keyword>
<gene>
    <name evidence="2" type="ORF">SAMN05421720_10530</name>
</gene>
<accession>A0A1G7BH98</accession>
<feature type="transmembrane region" description="Helical" evidence="1">
    <location>
        <begin position="111"/>
        <end position="132"/>
    </location>
</feature>
<proteinExistence type="predicted"/>
<keyword evidence="1" id="KW-0812">Transmembrane</keyword>
<dbReference type="Proteomes" id="UP000199412">
    <property type="component" value="Unassembled WGS sequence"/>
</dbReference>
<reference evidence="2 3" key="1">
    <citation type="submission" date="2016-10" db="EMBL/GenBank/DDBJ databases">
        <authorList>
            <person name="de Groot N.N."/>
        </authorList>
    </citation>
    <scope>NUCLEOTIDE SEQUENCE [LARGE SCALE GENOMIC DNA]</scope>
    <source>
        <strain evidence="2 3">ATCC 700224</strain>
    </source>
</reference>
<protein>
    <submittedName>
        <fullName evidence="2">Zinc transporter, ZIP family</fullName>
    </submittedName>
</protein>
<keyword evidence="1" id="KW-1133">Transmembrane helix</keyword>
<dbReference type="RefSeq" id="WP_092784887.1">
    <property type="nucleotide sequence ID" value="NZ_FNAP01000005.1"/>
</dbReference>